<dbReference type="OrthoDB" id="1851883at2759"/>
<gene>
    <name evidence="2" type="ORF">MANES_08G123600v8</name>
</gene>
<keyword evidence="1" id="KW-1133">Transmembrane helix</keyword>
<accession>A0A2C9VFR7</accession>
<feature type="transmembrane region" description="Helical" evidence="1">
    <location>
        <begin position="14"/>
        <end position="32"/>
    </location>
</feature>
<dbReference type="AlphaFoldDB" id="A0A2C9VFR7"/>
<dbReference type="Proteomes" id="UP000091857">
    <property type="component" value="Chromosome 8"/>
</dbReference>
<comment type="caution">
    <text evidence="2">The sequence shown here is derived from an EMBL/GenBank/DDBJ whole genome shotgun (WGS) entry which is preliminary data.</text>
</comment>
<evidence type="ECO:0000256" key="1">
    <source>
        <dbReference type="SAM" id="Phobius"/>
    </source>
</evidence>
<dbReference type="InterPro" id="IPR010471">
    <property type="entry name" value="DUF1068"/>
</dbReference>
<keyword evidence="3" id="KW-1185">Reference proteome</keyword>
<dbReference type="PANTHER" id="PTHR32254:SF6">
    <property type="entry name" value="DUF1068 DOMAIN-CONTAINING PROTEIN"/>
    <property type="match status" value="1"/>
</dbReference>
<evidence type="ECO:0008006" key="4">
    <source>
        <dbReference type="Google" id="ProtNLM"/>
    </source>
</evidence>
<dbReference type="PANTHER" id="PTHR32254">
    <property type="entry name" value="EXPRESSED PROTEIN"/>
    <property type="match status" value="1"/>
</dbReference>
<proteinExistence type="predicted"/>
<dbReference type="OMA" id="LKWVLVW"/>
<evidence type="ECO:0000313" key="2">
    <source>
        <dbReference type="EMBL" id="OAY44113.1"/>
    </source>
</evidence>
<sequence>MAYPSEHYGLCSNGGLRIVLALVATFLVGYIAKPQLYSRESSSNQTLCPCDCDCSEEIALSLPLGFINSSYSDCGNHDPDVHEEMEKDIVALLSEEIDLQKRVDNDSSEHTRALIMDARRASSHYQKEAEKCNAQTETCEEARERAEAELVEEYKLSALWEKRARELGWKYNRKMYT</sequence>
<dbReference type="Pfam" id="PF06364">
    <property type="entry name" value="DUF1068"/>
    <property type="match status" value="1"/>
</dbReference>
<dbReference type="EMBL" id="CM004394">
    <property type="protein sequence ID" value="OAY44113.1"/>
    <property type="molecule type" value="Genomic_DNA"/>
</dbReference>
<dbReference type="Gramene" id="Manes.08G123600.1.v8.1">
    <property type="protein sequence ID" value="Manes.08G123600.1.v8.1.CDS"/>
    <property type="gene ID" value="Manes.08G123600.v8.1"/>
</dbReference>
<dbReference type="STRING" id="3983.A0A2C9VFR7"/>
<organism evidence="2 3">
    <name type="scientific">Manihot esculenta</name>
    <name type="common">Cassava</name>
    <name type="synonym">Jatropha manihot</name>
    <dbReference type="NCBI Taxonomy" id="3983"/>
    <lineage>
        <taxon>Eukaryota</taxon>
        <taxon>Viridiplantae</taxon>
        <taxon>Streptophyta</taxon>
        <taxon>Embryophyta</taxon>
        <taxon>Tracheophyta</taxon>
        <taxon>Spermatophyta</taxon>
        <taxon>Magnoliopsida</taxon>
        <taxon>eudicotyledons</taxon>
        <taxon>Gunneridae</taxon>
        <taxon>Pentapetalae</taxon>
        <taxon>rosids</taxon>
        <taxon>fabids</taxon>
        <taxon>Malpighiales</taxon>
        <taxon>Euphorbiaceae</taxon>
        <taxon>Crotonoideae</taxon>
        <taxon>Manihoteae</taxon>
        <taxon>Manihot</taxon>
    </lineage>
</organism>
<name>A0A2C9VFR7_MANES</name>
<evidence type="ECO:0000313" key="3">
    <source>
        <dbReference type="Proteomes" id="UP000091857"/>
    </source>
</evidence>
<protein>
    <recommendedName>
        <fullName evidence="4">DUF1068 domain-containing protein</fullName>
    </recommendedName>
</protein>
<reference evidence="3" key="1">
    <citation type="journal article" date="2016" name="Nat. Biotechnol.">
        <title>Sequencing wild and cultivated cassava and related species reveals extensive interspecific hybridization and genetic diversity.</title>
        <authorList>
            <person name="Bredeson J.V."/>
            <person name="Lyons J.B."/>
            <person name="Prochnik S.E."/>
            <person name="Wu G.A."/>
            <person name="Ha C.M."/>
            <person name="Edsinger-Gonzales E."/>
            <person name="Grimwood J."/>
            <person name="Schmutz J."/>
            <person name="Rabbi I.Y."/>
            <person name="Egesi C."/>
            <person name="Nauluvula P."/>
            <person name="Lebot V."/>
            <person name="Ndunguru J."/>
            <person name="Mkamilo G."/>
            <person name="Bart R.S."/>
            <person name="Setter T.L."/>
            <person name="Gleadow R.M."/>
            <person name="Kulakow P."/>
            <person name="Ferguson M.E."/>
            <person name="Rounsley S."/>
            <person name="Rokhsar D.S."/>
        </authorList>
    </citation>
    <scope>NUCLEOTIDE SEQUENCE [LARGE SCALE GENOMIC DNA]</scope>
    <source>
        <strain evidence="3">cv. AM560-2</strain>
    </source>
</reference>
<keyword evidence="1" id="KW-0472">Membrane</keyword>
<keyword evidence="1" id="KW-0812">Transmembrane</keyword>